<dbReference type="InterPro" id="IPR003750">
    <property type="entry name" value="Put_MeTrfase-C9orf114-like"/>
</dbReference>
<dbReference type="OMA" id="FFPIHKD"/>
<dbReference type="Pfam" id="PF02598">
    <property type="entry name" value="Methyltrn_RNA_3"/>
    <property type="match status" value="1"/>
</dbReference>
<evidence type="ECO:0000313" key="4">
    <source>
        <dbReference type="Proteomes" id="UP000324585"/>
    </source>
</evidence>
<dbReference type="PANTHER" id="PTHR12150:SF13">
    <property type="entry name" value="METHYLTRANSFERASE C9ORF114-RELATED"/>
    <property type="match status" value="1"/>
</dbReference>
<dbReference type="PANTHER" id="PTHR12150">
    <property type="entry name" value="CLASS IV SAM-BINDING METHYLTRANSFERASE-RELATED"/>
    <property type="match status" value="1"/>
</dbReference>
<accession>A0A5J4Z115</accession>
<feature type="compositionally biased region" description="Basic residues" evidence="2">
    <location>
        <begin position="32"/>
        <end position="44"/>
    </location>
</feature>
<reference evidence="4" key="1">
    <citation type="journal article" date="2019" name="Nat. Commun.">
        <title>Expansion of phycobilisome linker gene families in mesophilic red algae.</title>
        <authorList>
            <person name="Lee J."/>
            <person name="Kim D."/>
            <person name="Bhattacharya D."/>
            <person name="Yoon H.S."/>
        </authorList>
    </citation>
    <scope>NUCLEOTIDE SEQUENCE [LARGE SCALE GENOMIC DNA]</scope>
    <source>
        <strain evidence="4">CCMP 1328</strain>
    </source>
</reference>
<protein>
    <submittedName>
        <fullName evidence="3">Putative methyltransferase</fullName>
    </submittedName>
</protein>
<organism evidence="3 4">
    <name type="scientific">Porphyridium purpureum</name>
    <name type="common">Red alga</name>
    <name type="synonym">Porphyridium cruentum</name>
    <dbReference type="NCBI Taxonomy" id="35688"/>
    <lineage>
        <taxon>Eukaryota</taxon>
        <taxon>Rhodophyta</taxon>
        <taxon>Bangiophyceae</taxon>
        <taxon>Porphyridiales</taxon>
        <taxon>Porphyridiaceae</taxon>
        <taxon>Porphyridium</taxon>
    </lineage>
</organism>
<sequence length="422" mass="46490">MGRKRKSVGDGGSGDDAEQNVADADTAPVSVPKKKERKRNRKKKDAPAQVDAAEDSGGNDVEEGGNGVSRGNDVDGLEEQRGRREGAQQQNAGRAAQAPRRTISIAFPSSIVNAVVKHEMQTLLCGQLARAAAQFRVREIILFEEFDEDVNMIDFTRPNTAASEASAFIKLLLEYIETPPYLRKFFFPVSDDLRYVGLLIPLEAPHHLKINELLRFREGVVVPQGFRQGDSIQDAMNGSTSKTSKFVELGLRFPMRLRSAMPMGTRVTADFGENDLFSMPSSRFNNLVLTAASREDAEQATGAYWGYKVKVVTSLSRLLDEARRSSAYDLIIGTSDEAETIMNTSSVPRSFDHALVVFGGLRGLRHAAASDAVLVKRGMIDERVPELFDMWVNTIPRQGTQSVRTEEAIPITLATLAHNFET</sequence>
<feature type="region of interest" description="Disordered" evidence="2">
    <location>
        <begin position="1"/>
        <end position="99"/>
    </location>
</feature>
<keyword evidence="4" id="KW-1185">Reference proteome</keyword>
<dbReference type="Proteomes" id="UP000324585">
    <property type="component" value="Unassembled WGS sequence"/>
</dbReference>
<feature type="compositionally biased region" description="Low complexity" evidence="2">
    <location>
        <begin position="87"/>
        <end position="99"/>
    </location>
</feature>
<dbReference type="OrthoDB" id="361029at2759"/>
<comment type="similarity">
    <text evidence="1">Belongs to the class IV-like SAM-binding methyltransferase superfamily.</text>
</comment>
<evidence type="ECO:0000256" key="2">
    <source>
        <dbReference type="SAM" id="MobiDB-lite"/>
    </source>
</evidence>
<keyword evidence="3" id="KW-0489">Methyltransferase</keyword>
<evidence type="ECO:0000313" key="3">
    <source>
        <dbReference type="EMBL" id="KAA8497571.1"/>
    </source>
</evidence>
<dbReference type="EMBL" id="VRMN01000001">
    <property type="protein sequence ID" value="KAA8497571.1"/>
    <property type="molecule type" value="Genomic_DNA"/>
</dbReference>
<dbReference type="Gene3D" id="3.40.1280.10">
    <property type="match status" value="1"/>
</dbReference>
<dbReference type="GO" id="GO:0008168">
    <property type="term" value="F:methyltransferase activity"/>
    <property type="evidence" value="ECO:0007669"/>
    <property type="project" value="UniProtKB-KW"/>
</dbReference>
<keyword evidence="3" id="KW-0808">Transferase</keyword>
<dbReference type="InterPro" id="IPR029026">
    <property type="entry name" value="tRNA_m1G_MTases_N"/>
</dbReference>
<dbReference type="Gene3D" id="2.40.50.140">
    <property type="entry name" value="Nucleic acid-binding proteins"/>
    <property type="match status" value="1"/>
</dbReference>
<comment type="caution">
    <text evidence="3">The sequence shown here is derived from an EMBL/GenBank/DDBJ whole genome shotgun (WGS) entry which is preliminary data.</text>
</comment>
<name>A0A5J4Z115_PORPP</name>
<dbReference type="CDD" id="cd18086">
    <property type="entry name" value="HsC9orf114-like"/>
    <property type="match status" value="1"/>
</dbReference>
<evidence type="ECO:0000256" key="1">
    <source>
        <dbReference type="ARBA" id="ARBA00009841"/>
    </source>
</evidence>
<dbReference type="InterPro" id="IPR012340">
    <property type="entry name" value="NA-bd_OB-fold"/>
</dbReference>
<proteinExistence type="inferred from homology"/>
<gene>
    <name evidence="3" type="ORF">FVE85_5156</name>
</gene>
<dbReference type="InterPro" id="IPR029028">
    <property type="entry name" value="Alpha/beta_knot_MTases"/>
</dbReference>
<dbReference type="AlphaFoldDB" id="A0A5J4Z115"/>
<dbReference type="SUPFAM" id="SSF75217">
    <property type="entry name" value="alpha/beta knot"/>
    <property type="match status" value="1"/>
</dbReference>
<dbReference type="GO" id="GO:0032259">
    <property type="term" value="P:methylation"/>
    <property type="evidence" value="ECO:0007669"/>
    <property type="project" value="UniProtKB-KW"/>
</dbReference>